<organism evidence="2">
    <name type="scientific">Scophthalmus maximus</name>
    <name type="common">Turbot</name>
    <name type="synonym">Psetta maxima</name>
    <dbReference type="NCBI Taxonomy" id="52904"/>
    <lineage>
        <taxon>Eukaryota</taxon>
        <taxon>Metazoa</taxon>
        <taxon>Chordata</taxon>
        <taxon>Craniata</taxon>
        <taxon>Vertebrata</taxon>
        <taxon>Euteleostomi</taxon>
        <taxon>Actinopterygii</taxon>
        <taxon>Neopterygii</taxon>
        <taxon>Teleostei</taxon>
        <taxon>Neoteleostei</taxon>
        <taxon>Acanthomorphata</taxon>
        <taxon>Carangaria</taxon>
        <taxon>Pleuronectiformes</taxon>
        <taxon>Pleuronectoidei</taxon>
        <taxon>Scophthalmidae</taxon>
        <taxon>Scophthalmus</taxon>
    </lineage>
</organism>
<feature type="chain" id="PRO_5035746081" evidence="1">
    <location>
        <begin position="19"/>
        <end position="103"/>
    </location>
</feature>
<name>A0A8T9EEK5_SCOMX</name>
<accession>A0A8T9EEK5</accession>
<reference evidence="2" key="1">
    <citation type="submission" date="2020-10" db="EMBL/GenBank/DDBJ databases">
        <authorList>
            <person name="Zhao C."/>
            <person name="He X."/>
            <person name="Yan Y."/>
            <person name="Kang B."/>
        </authorList>
    </citation>
    <scope>NUCLEOTIDE SEQUENCE</scope>
</reference>
<evidence type="ECO:0000313" key="2">
    <source>
        <dbReference type="EMBL" id="UNA06923.1"/>
    </source>
</evidence>
<sequence>MLRLVAVMIAALSTDVCTSSSLKSMHNSEDEGILKALRDLTDAAMATSAKNSWNFPADKIHSSDGKFPRSGWWISKVIFPQTIKKHQDVSSYNLNSFGLRYGK</sequence>
<keyword evidence="1" id="KW-0732">Signal</keyword>
<proteinExistence type="evidence at transcript level"/>
<protein>
    <submittedName>
        <fullName evidence="2">Kisspeptin 1</fullName>
    </submittedName>
</protein>
<gene>
    <name evidence="2" type="primary">KISS1</name>
</gene>
<feature type="signal peptide" evidence="1">
    <location>
        <begin position="1"/>
        <end position="18"/>
    </location>
</feature>
<evidence type="ECO:0000256" key="1">
    <source>
        <dbReference type="SAM" id="SignalP"/>
    </source>
</evidence>
<dbReference type="AlphaFoldDB" id="A0A8T9EEK5"/>
<dbReference type="EMBL" id="MW057929">
    <property type="protein sequence ID" value="UNA06923.1"/>
    <property type="molecule type" value="mRNA"/>
</dbReference>